<dbReference type="AlphaFoldDB" id="H0UR81"/>
<protein>
    <submittedName>
        <fullName evidence="1">Uncharacterized protein</fullName>
    </submittedName>
</protein>
<gene>
    <name evidence="1" type="ORF">TheveDRAFT_0680</name>
</gene>
<reference evidence="1 2" key="1">
    <citation type="submission" date="2011-10" db="EMBL/GenBank/DDBJ databases">
        <title>The Noncontiguous Finished genome of Thermanaerovibrio velox DSM 12556.</title>
        <authorList>
            <consortium name="US DOE Joint Genome Institute (JGI-PGF)"/>
            <person name="Lucas S."/>
            <person name="Copeland A."/>
            <person name="Lapidus A."/>
            <person name="Glavina del Rio T."/>
            <person name="Dalin E."/>
            <person name="Tice H."/>
            <person name="Bruce D."/>
            <person name="Goodwin L."/>
            <person name="Pitluck S."/>
            <person name="Peters L."/>
            <person name="Mikhailova N."/>
            <person name="Teshima H."/>
            <person name="Kyrpides N."/>
            <person name="Mavromatis K."/>
            <person name="Ivanova N."/>
            <person name="Markowitz V."/>
            <person name="Cheng J.-F."/>
            <person name="Hugenholtz P."/>
            <person name="Woyke T."/>
            <person name="Wu D."/>
            <person name="Spring S."/>
            <person name="Brambilla E.-M."/>
            <person name="Klenk H.-P."/>
            <person name="Eisen J.A."/>
        </authorList>
    </citation>
    <scope>NUCLEOTIDE SEQUENCE [LARGE SCALE GENOMIC DNA]</scope>
    <source>
        <strain evidence="1 2">DSM 12556</strain>
    </source>
</reference>
<dbReference type="EMBL" id="CM001377">
    <property type="protein sequence ID" value="EHM09837.1"/>
    <property type="molecule type" value="Genomic_DNA"/>
</dbReference>
<evidence type="ECO:0000313" key="1">
    <source>
        <dbReference type="EMBL" id="EHM09837.1"/>
    </source>
</evidence>
<dbReference type="Proteomes" id="UP000005730">
    <property type="component" value="Chromosome"/>
</dbReference>
<sequence>MKRLHPDDLPDKPITVGQILSAMDGGYPGYLEKLLQQVQQWLTYLSERRYPMEAEDLFWGNGESDGEALLPQIGWVQAFADVMPSGGEVMGHKDAVVLGVGPIMFEDSLRMAIDHGAIFGRGHCSRIWLITDNWITGEACAFGGHINALREQGVEIRAIIVTPWGWTEVPWSTKPGCPGRTAWTDGRSDGRQ</sequence>
<name>H0UR81_9BACT</name>
<evidence type="ECO:0000313" key="2">
    <source>
        <dbReference type="Proteomes" id="UP000005730"/>
    </source>
</evidence>
<proteinExistence type="predicted"/>
<dbReference type="HOGENOM" id="CLU_1250139_0_0_0"/>
<dbReference type="OrthoDB" id="5016at2"/>
<accession>H0UR81</accession>
<keyword evidence="2" id="KW-1185">Reference proteome</keyword>
<dbReference type="RefSeq" id="WP_006583331.1">
    <property type="nucleotide sequence ID" value="NZ_CM001377.1"/>
</dbReference>
<organism evidence="1 2">
    <name type="scientific">Thermanaerovibrio velox DSM 12556</name>
    <dbReference type="NCBI Taxonomy" id="926567"/>
    <lineage>
        <taxon>Bacteria</taxon>
        <taxon>Thermotogati</taxon>
        <taxon>Synergistota</taxon>
        <taxon>Synergistia</taxon>
        <taxon>Synergistales</taxon>
        <taxon>Synergistaceae</taxon>
        <taxon>Thermanaerovibrio</taxon>
    </lineage>
</organism>
<dbReference type="eggNOG" id="ENOG50324MV">
    <property type="taxonomic scope" value="Bacteria"/>
</dbReference>
<dbReference type="STRING" id="926567.TheveDRAFT_0680"/>